<dbReference type="AlphaFoldDB" id="A0AAN8I3Q2"/>
<evidence type="ECO:0000256" key="2">
    <source>
        <dbReference type="ARBA" id="ARBA00038334"/>
    </source>
</evidence>
<accession>A0AAN8I3Q2</accession>
<dbReference type="InterPro" id="IPR000073">
    <property type="entry name" value="AB_hydrolase_1"/>
</dbReference>
<reference evidence="4 5" key="1">
    <citation type="submission" date="2022-12" db="EMBL/GenBank/DDBJ databases">
        <title>Genomic features and morphological characterization of a novel Knufia sp. strain isolated from spacecraft assembly facility.</title>
        <authorList>
            <person name="Teixeira M."/>
            <person name="Chander A.M."/>
            <person name="Stajich J.E."/>
            <person name="Venkateswaran K."/>
        </authorList>
    </citation>
    <scope>NUCLEOTIDE SEQUENCE [LARGE SCALE GENOMIC DNA]</scope>
    <source>
        <strain evidence="4 5">FJI-L2-BK-P2</strain>
    </source>
</reference>
<dbReference type="InterPro" id="IPR029058">
    <property type="entry name" value="AB_hydrolase_fold"/>
</dbReference>
<evidence type="ECO:0000259" key="3">
    <source>
        <dbReference type="Pfam" id="PF00561"/>
    </source>
</evidence>
<evidence type="ECO:0000256" key="1">
    <source>
        <dbReference type="ARBA" id="ARBA00022801"/>
    </source>
</evidence>
<comment type="similarity">
    <text evidence="2">Belongs to the AB hydrolase superfamily. Epoxide hydrolase family.</text>
</comment>
<dbReference type="Proteomes" id="UP001316803">
    <property type="component" value="Unassembled WGS sequence"/>
</dbReference>
<comment type="caution">
    <text evidence="4">The sequence shown here is derived from an EMBL/GenBank/DDBJ whole genome shotgun (WGS) entry which is preliminary data.</text>
</comment>
<evidence type="ECO:0000313" key="5">
    <source>
        <dbReference type="Proteomes" id="UP001316803"/>
    </source>
</evidence>
<proteinExistence type="inferred from homology"/>
<dbReference type="Gene3D" id="3.40.50.1820">
    <property type="entry name" value="alpha/beta hydrolase"/>
    <property type="match status" value="1"/>
</dbReference>
<keyword evidence="5" id="KW-1185">Reference proteome</keyword>
<name>A0AAN8I3Q2_9EURO</name>
<protein>
    <recommendedName>
        <fullName evidence="3">AB hydrolase-1 domain-containing protein</fullName>
    </recommendedName>
</protein>
<dbReference type="InterPro" id="IPR000639">
    <property type="entry name" value="Epox_hydrolase-like"/>
</dbReference>
<keyword evidence="1" id="KW-0378">Hydrolase</keyword>
<dbReference type="EMBL" id="JAKLMC020000045">
    <property type="protein sequence ID" value="KAK5948621.1"/>
    <property type="molecule type" value="Genomic_DNA"/>
</dbReference>
<dbReference type="Pfam" id="PF00561">
    <property type="entry name" value="Abhydrolase_1"/>
    <property type="match status" value="1"/>
</dbReference>
<sequence length="304" mass="34160">MAQTEFFTSIGIHRAAIISEEPELVRIKYIDTKPSSSGSKGTILLIHGWPQTSYQFRKVIRSLADEGYRVITPDYRGSGDSSKPMNLEGYRKVTMAADLRSLLRDHIGIKDKVHVVGHDIGGMIAHAYAASFPNDTASIIWGECRLPGSTSYHDTKDSLQLFHFNFHKVLDLPEILIKGNERAYLKHFYDKICYNAAAITPGDMDYYAQQYAQPGGIRASINVYRLFERDAEDNVAMREKSGKCKVPCLTLCGDKSFIASATPDEAAEFYEQFESAEIEEAMHYVAEENPKGFVRELLKFIGAH</sequence>
<dbReference type="SUPFAM" id="SSF53474">
    <property type="entry name" value="alpha/beta-Hydrolases"/>
    <property type="match status" value="1"/>
</dbReference>
<evidence type="ECO:0000313" key="4">
    <source>
        <dbReference type="EMBL" id="KAK5948621.1"/>
    </source>
</evidence>
<dbReference type="GO" id="GO:0016787">
    <property type="term" value="F:hydrolase activity"/>
    <property type="evidence" value="ECO:0007669"/>
    <property type="project" value="UniProtKB-KW"/>
</dbReference>
<dbReference type="PANTHER" id="PTHR43329">
    <property type="entry name" value="EPOXIDE HYDROLASE"/>
    <property type="match status" value="1"/>
</dbReference>
<organism evidence="4 5">
    <name type="scientific">Knufia fluminis</name>
    <dbReference type="NCBI Taxonomy" id="191047"/>
    <lineage>
        <taxon>Eukaryota</taxon>
        <taxon>Fungi</taxon>
        <taxon>Dikarya</taxon>
        <taxon>Ascomycota</taxon>
        <taxon>Pezizomycotina</taxon>
        <taxon>Eurotiomycetes</taxon>
        <taxon>Chaetothyriomycetidae</taxon>
        <taxon>Chaetothyriales</taxon>
        <taxon>Trichomeriaceae</taxon>
        <taxon>Knufia</taxon>
    </lineage>
</organism>
<feature type="domain" description="AB hydrolase-1" evidence="3">
    <location>
        <begin position="42"/>
        <end position="135"/>
    </location>
</feature>
<gene>
    <name evidence="4" type="ORF">OHC33_010380</name>
</gene>
<dbReference type="PRINTS" id="PR00412">
    <property type="entry name" value="EPOXHYDRLASE"/>
</dbReference>